<keyword evidence="1" id="KW-0472">Membrane</keyword>
<dbReference type="Pfam" id="PF04914">
    <property type="entry name" value="DltD"/>
    <property type="match status" value="1"/>
</dbReference>
<comment type="pathway">
    <text evidence="1">Cell wall biogenesis; lipoteichoic acid biosynthesis.</text>
</comment>
<dbReference type="RefSeq" id="WP_376846277.1">
    <property type="nucleotide sequence ID" value="NZ_JBHSFW010000006.1"/>
</dbReference>
<evidence type="ECO:0000313" key="3">
    <source>
        <dbReference type="Proteomes" id="UP001596022"/>
    </source>
</evidence>
<evidence type="ECO:0000313" key="2">
    <source>
        <dbReference type="EMBL" id="MFC4619179.1"/>
    </source>
</evidence>
<gene>
    <name evidence="2" type="primary">dltD</name>
    <name evidence="2" type="ORF">ACFO4N_10680</name>
</gene>
<comment type="caution">
    <text evidence="2">The sequence shown here is derived from an EMBL/GenBank/DDBJ whole genome shotgun (WGS) entry which is preliminary data.</text>
</comment>
<dbReference type="SUPFAM" id="SSF52266">
    <property type="entry name" value="SGNH hydrolase"/>
    <property type="match status" value="1"/>
</dbReference>
<dbReference type="InterPro" id="IPR023896">
    <property type="entry name" value="LTA_DltD"/>
</dbReference>
<organism evidence="2 3">
    <name type="scientific">Camelliibacillus cellulosilyticus</name>
    <dbReference type="NCBI Taxonomy" id="2174486"/>
    <lineage>
        <taxon>Bacteria</taxon>
        <taxon>Bacillati</taxon>
        <taxon>Bacillota</taxon>
        <taxon>Bacilli</taxon>
        <taxon>Bacillales</taxon>
        <taxon>Sporolactobacillaceae</taxon>
        <taxon>Camelliibacillus</taxon>
    </lineage>
</organism>
<comment type="similarity">
    <text evidence="1">Belongs to the DltD family.</text>
</comment>
<dbReference type="PIRSF" id="PIRSF021438">
    <property type="entry name" value="DltD"/>
    <property type="match status" value="1"/>
</dbReference>
<dbReference type="InterPro" id="IPR006998">
    <property type="entry name" value="DltD"/>
</dbReference>
<protein>
    <recommendedName>
        <fullName evidence="1">Protein DltD</fullName>
    </recommendedName>
</protein>
<dbReference type="NCBIfam" id="TIGR04092">
    <property type="entry name" value="LTA_DltD"/>
    <property type="match status" value="1"/>
</dbReference>
<dbReference type="Proteomes" id="UP001596022">
    <property type="component" value="Unassembled WGS sequence"/>
</dbReference>
<sequence length="390" mass="45004">MKKPTFGPMILAAIFLIVVLLIPGLFANAFIGEKQLDKAATSLDPRLFQGVTLEKKMLADKKYLPMYGSSELLRLDQYHPSNYFKVNNDGFTPFLIGRGGTQSLVQFLNLAATAKELDHRKVVFILSPQWFTKQGLDEKHFAPNFSKLQAYDLIFNREIAPALKRRAAKRLLDFKFIRDDRPLSYLLADAANDNGSNKLKKFAVMPYAYGTYKVLEWQDALNALSLHPRRPNIDPELKGLSWKKLHHEADLTGERLSTSNPYGITNKYYNKKIRKKIKTLAGYRSHERYDQSPEYGDLQLILDLFKAHHTKVLFISVPVNGRWYDFAGVPKQARDVYYRKVCEQIEAAGFQVADFSGHEYDKYFLKDTMHLGWKGWVYVDHAIKNFYDQN</sequence>
<keyword evidence="3" id="KW-1185">Reference proteome</keyword>
<dbReference type="PANTHER" id="PTHR40039">
    <property type="entry name" value="PROTEIN DLTD"/>
    <property type="match status" value="1"/>
</dbReference>
<accession>A0ABV9GNM9</accession>
<name>A0ABV9GNM9_9BACL</name>
<proteinExistence type="inferred from homology"/>
<evidence type="ECO:0000256" key="1">
    <source>
        <dbReference type="PIRNR" id="PIRNR021438"/>
    </source>
</evidence>
<dbReference type="EMBL" id="JBHSFW010000006">
    <property type="protein sequence ID" value="MFC4619179.1"/>
    <property type="molecule type" value="Genomic_DNA"/>
</dbReference>
<dbReference type="PANTHER" id="PTHR40039:SF1">
    <property type="entry name" value="PROTEIN DLTD"/>
    <property type="match status" value="1"/>
</dbReference>
<keyword evidence="1" id="KW-1003">Cell membrane</keyword>
<reference evidence="3" key="1">
    <citation type="journal article" date="2019" name="Int. J. Syst. Evol. Microbiol.">
        <title>The Global Catalogue of Microorganisms (GCM) 10K type strain sequencing project: providing services to taxonomists for standard genome sequencing and annotation.</title>
        <authorList>
            <consortium name="The Broad Institute Genomics Platform"/>
            <consortium name="The Broad Institute Genome Sequencing Center for Infectious Disease"/>
            <person name="Wu L."/>
            <person name="Ma J."/>
        </authorList>
    </citation>
    <scope>NUCLEOTIDE SEQUENCE [LARGE SCALE GENOMIC DNA]</scope>
    <source>
        <strain evidence="3">CGMCC 1.16306</strain>
    </source>
</reference>